<protein>
    <submittedName>
        <fullName evidence="1">Uncharacterized protein</fullName>
    </submittedName>
</protein>
<evidence type="ECO:0000313" key="1">
    <source>
        <dbReference type="EMBL" id="EUA88715.1"/>
    </source>
</evidence>
<dbReference type="Proteomes" id="UP000020681">
    <property type="component" value="Unassembled WGS sequence"/>
</dbReference>
<reference evidence="1 2" key="1">
    <citation type="submission" date="2014-01" db="EMBL/GenBank/DDBJ databases">
        <authorList>
            <person name="Dobos K."/>
            <person name="Lenaerts A."/>
            <person name="Ordway D."/>
            <person name="DeGroote M.A."/>
            <person name="Parker T."/>
            <person name="Sizemore C."/>
            <person name="Tallon L.J."/>
            <person name="Sadzewicz L.K."/>
            <person name="Sengamalay N."/>
            <person name="Fraser C.M."/>
            <person name="Hine E."/>
            <person name="Shefchek K.A."/>
            <person name="Das S.P."/>
            <person name="Tettelin H."/>
        </authorList>
    </citation>
    <scope>NUCLEOTIDE SEQUENCE [LARGE SCALE GENOMIC DNA]</scope>
    <source>
        <strain evidence="1 2">Harvey</strain>
    </source>
</reference>
<dbReference type="EMBL" id="JAOL01000135">
    <property type="protein sequence ID" value="EUA88715.1"/>
    <property type="molecule type" value="Genomic_DNA"/>
</dbReference>
<accession>A0ABP3ABH9</accession>
<keyword evidence="2" id="KW-1185">Reference proteome</keyword>
<proteinExistence type="predicted"/>
<organism evidence="1 2">
    <name type="scientific">Mycobacterium ulcerans str. Harvey</name>
    <dbReference type="NCBI Taxonomy" id="1299332"/>
    <lineage>
        <taxon>Bacteria</taxon>
        <taxon>Bacillati</taxon>
        <taxon>Actinomycetota</taxon>
        <taxon>Actinomycetes</taxon>
        <taxon>Mycobacteriales</taxon>
        <taxon>Mycobacteriaceae</taxon>
        <taxon>Mycobacterium</taxon>
        <taxon>Mycobacterium ulcerans group</taxon>
    </lineage>
</organism>
<gene>
    <name evidence="1" type="ORF">I551_4809</name>
</gene>
<name>A0ABP3ABH9_MYCUL</name>
<sequence>MFLEAVFRPSARAEMTDVAVADSNASMITLLTADWAVSCNIVTLYSLR</sequence>
<comment type="caution">
    <text evidence="1">The sequence shown here is derived from an EMBL/GenBank/DDBJ whole genome shotgun (WGS) entry which is preliminary data.</text>
</comment>
<evidence type="ECO:0000313" key="2">
    <source>
        <dbReference type="Proteomes" id="UP000020681"/>
    </source>
</evidence>